<accession>A0A0C9WBS2</accession>
<dbReference type="PANTHER" id="PTHR43976:SF16">
    <property type="entry name" value="SHORT-CHAIN DEHYDROGENASE_REDUCTASE FAMILY PROTEIN"/>
    <property type="match status" value="1"/>
</dbReference>
<dbReference type="SUPFAM" id="SSF51735">
    <property type="entry name" value="NAD(P)-binding Rossmann-fold domains"/>
    <property type="match status" value="1"/>
</dbReference>
<keyword evidence="2" id="KW-0560">Oxidoreductase</keyword>
<keyword evidence="4" id="KW-1185">Reference proteome</keyword>
<dbReference type="HOGENOM" id="CLU_010194_2_9_1"/>
<dbReference type="InterPro" id="IPR036291">
    <property type="entry name" value="NAD(P)-bd_dom_sf"/>
</dbReference>
<reference evidence="3 4" key="1">
    <citation type="submission" date="2014-04" db="EMBL/GenBank/DDBJ databases">
        <title>Evolutionary Origins and Diversification of the Mycorrhizal Mutualists.</title>
        <authorList>
            <consortium name="DOE Joint Genome Institute"/>
            <consortium name="Mycorrhizal Genomics Consortium"/>
            <person name="Kohler A."/>
            <person name="Kuo A."/>
            <person name="Nagy L.G."/>
            <person name="Floudas D."/>
            <person name="Copeland A."/>
            <person name="Barry K.W."/>
            <person name="Cichocki N."/>
            <person name="Veneault-Fourrey C."/>
            <person name="LaButti K."/>
            <person name="Lindquist E.A."/>
            <person name="Lipzen A."/>
            <person name="Lundell T."/>
            <person name="Morin E."/>
            <person name="Murat C."/>
            <person name="Riley R."/>
            <person name="Ohm R."/>
            <person name="Sun H."/>
            <person name="Tunlid A."/>
            <person name="Henrissat B."/>
            <person name="Grigoriev I.V."/>
            <person name="Hibbett D.S."/>
            <person name="Martin F."/>
        </authorList>
    </citation>
    <scope>NUCLEOTIDE SEQUENCE [LARGE SCALE GENOMIC DNA]</scope>
    <source>
        <strain evidence="3 4">MD-312</strain>
    </source>
</reference>
<evidence type="ECO:0000313" key="3">
    <source>
        <dbReference type="EMBL" id="KIJ61446.1"/>
    </source>
</evidence>
<dbReference type="Proteomes" id="UP000053820">
    <property type="component" value="Unassembled WGS sequence"/>
</dbReference>
<gene>
    <name evidence="3" type="ORF">HYDPIDRAFT_31315</name>
</gene>
<evidence type="ECO:0000256" key="1">
    <source>
        <dbReference type="ARBA" id="ARBA00006484"/>
    </source>
</evidence>
<evidence type="ECO:0008006" key="5">
    <source>
        <dbReference type="Google" id="ProtNLM"/>
    </source>
</evidence>
<name>A0A0C9WBS2_9AGAM</name>
<dbReference type="GO" id="GO:0016491">
    <property type="term" value="F:oxidoreductase activity"/>
    <property type="evidence" value="ECO:0007669"/>
    <property type="project" value="UniProtKB-KW"/>
</dbReference>
<dbReference type="AlphaFoldDB" id="A0A0C9WBS2"/>
<dbReference type="InterPro" id="IPR002347">
    <property type="entry name" value="SDR_fam"/>
</dbReference>
<dbReference type="EMBL" id="KN839862">
    <property type="protein sequence ID" value="KIJ61446.1"/>
    <property type="molecule type" value="Genomic_DNA"/>
</dbReference>
<dbReference type="PANTHER" id="PTHR43976">
    <property type="entry name" value="SHORT CHAIN DEHYDROGENASE"/>
    <property type="match status" value="1"/>
</dbReference>
<evidence type="ECO:0000256" key="2">
    <source>
        <dbReference type="ARBA" id="ARBA00023002"/>
    </source>
</evidence>
<dbReference type="PRINTS" id="PR00081">
    <property type="entry name" value="GDHRDH"/>
</dbReference>
<dbReference type="Pfam" id="PF00106">
    <property type="entry name" value="adh_short"/>
    <property type="match status" value="1"/>
</dbReference>
<evidence type="ECO:0000313" key="4">
    <source>
        <dbReference type="Proteomes" id="UP000053820"/>
    </source>
</evidence>
<dbReference type="Gene3D" id="3.40.50.720">
    <property type="entry name" value="NAD(P)-binding Rossmann-like Domain"/>
    <property type="match status" value="1"/>
</dbReference>
<organism evidence="3 4">
    <name type="scientific">Hydnomerulius pinastri MD-312</name>
    <dbReference type="NCBI Taxonomy" id="994086"/>
    <lineage>
        <taxon>Eukaryota</taxon>
        <taxon>Fungi</taxon>
        <taxon>Dikarya</taxon>
        <taxon>Basidiomycota</taxon>
        <taxon>Agaricomycotina</taxon>
        <taxon>Agaricomycetes</taxon>
        <taxon>Agaricomycetidae</taxon>
        <taxon>Boletales</taxon>
        <taxon>Boletales incertae sedis</taxon>
        <taxon>Leucogyrophana</taxon>
    </lineage>
</organism>
<dbReference type="InterPro" id="IPR051911">
    <property type="entry name" value="SDR_oxidoreductase"/>
</dbReference>
<protein>
    <recommendedName>
        <fullName evidence="5">NAD(P)-binding protein</fullName>
    </recommendedName>
</protein>
<dbReference type="OrthoDB" id="1274115at2759"/>
<proteinExistence type="inferred from homology"/>
<sequence>MSTSKVWLITGASSGFGRSMTEHVLLQGDKVVATLRTPEMLDDLAARYPKNKLLVLKVDVSKGEEIDHAFAKTKEAFGRLDVVFNNAGYGVFGEVESTPAEDAQAMFDVNFWGASHVSRAAVQFFREVNEPGRGGVLLQNSSLAGFITPPGMSYYSARQVQGLHWQNVPLTELFLTASMICIIEPGAFYTSGIGKMKTYATHPAYNEKASPAAVVHAAITAGTPEGDANKFSQAVYRLANGDNIPLHLPMGQDALAILQDRVKKLSAIVSEVAPWSADLKRDDLGAGEVAKVLIPA</sequence>
<comment type="similarity">
    <text evidence="1">Belongs to the short-chain dehydrogenases/reductases (SDR) family.</text>
</comment>